<evidence type="ECO:0000313" key="2">
    <source>
        <dbReference type="Proteomes" id="UP000007360"/>
    </source>
</evidence>
<dbReference type="EMBL" id="AMPO01000002">
    <property type="protein sequence ID" value="EKF86437.1"/>
    <property type="molecule type" value="Genomic_DNA"/>
</dbReference>
<keyword evidence="2" id="KW-1185">Reference proteome</keyword>
<evidence type="ECO:0008006" key="3">
    <source>
        <dbReference type="Google" id="ProtNLM"/>
    </source>
</evidence>
<accession>K2R5F5</accession>
<dbReference type="PATRIC" id="fig|1204725.3.peg.626"/>
<evidence type="ECO:0000313" key="1">
    <source>
        <dbReference type="EMBL" id="EKF86437.1"/>
    </source>
</evidence>
<dbReference type="Gene3D" id="4.10.1060.50">
    <property type="match status" value="1"/>
</dbReference>
<dbReference type="Proteomes" id="UP000007360">
    <property type="component" value="Unassembled WGS sequence"/>
</dbReference>
<gene>
    <name evidence="1" type="ORF">A994_03103</name>
</gene>
<protein>
    <recommendedName>
        <fullName evidence="3">Zinc-ribbon domain-containing protein</fullName>
    </recommendedName>
</protein>
<comment type="caution">
    <text evidence="1">The sequence shown here is derived from an EMBL/GenBank/DDBJ whole genome shotgun (WGS) entry which is preliminary data.</text>
</comment>
<dbReference type="InterPro" id="IPR038587">
    <property type="entry name" value="Ribosomal_eL40_sf"/>
</dbReference>
<reference evidence="1 2" key="1">
    <citation type="journal article" date="2012" name="J. Bacteriol.">
        <title>Draft genome sequence of Methanobacterium formicicum DSM 3637, an archaebacterium isolated from the methane producer amoeba Pelomyxa palustris.</title>
        <authorList>
            <person name="Gutierrez G."/>
        </authorList>
    </citation>
    <scope>NUCLEOTIDE SEQUENCE [LARGE SCALE GENOMIC DNA]</scope>
    <source>
        <strain evidence="2">DSM 3637 / PP1</strain>
    </source>
</reference>
<organism evidence="1 2">
    <name type="scientific">Methanobacterium formicicum (strain DSM 3637 / PP1)</name>
    <dbReference type="NCBI Taxonomy" id="1204725"/>
    <lineage>
        <taxon>Archaea</taxon>
        <taxon>Methanobacteriati</taxon>
        <taxon>Methanobacteriota</taxon>
        <taxon>Methanomada group</taxon>
        <taxon>Methanobacteria</taxon>
        <taxon>Methanobacteriales</taxon>
        <taxon>Methanobacteriaceae</taxon>
        <taxon>Methanobacterium</taxon>
    </lineage>
</organism>
<dbReference type="RefSeq" id="WP_004029819.1">
    <property type="nucleotide sequence ID" value="NZ_AMPO01000002.1"/>
</dbReference>
<dbReference type="AlphaFoldDB" id="K2R5F5"/>
<sequence>MYNDSYFKTLCPKCKTMNQYKAHFCHKCGENLEKYPESKTKVTVLDRGGMLF</sequence>
<name>K2R5F5_METFP</name>
<proteinExistence type="predicted"/>